<sequence>MYFTILDQNVSVTMNVLIIIANVINLVYNIPQMVKTYRTKSTRDFSAVFIVLRVVANVIWVAYSIEIDSFLMLINNLVTVIASLFIGYYKALEMYEDYKTKSVREIVHTELHLHTSV</sequence>
<keyword evidence="4 5" id="KW-0472">Membrane</keyword>
<dbReference type="InterPro" id="IPR006603">
    <property type="entry name" value="PQ-loop_rpt"/>
</dbReference>
<evidence type="ECO:0000313" key="6">
    <source>
        <dbReference type="EMBL" id="QHT79662.1"/>
    </source>
</evidence>
<name>A0A6C0HGD0_9ZZZZ</name>
<evidence type="ECO:0000256" key="4">
    <source>
        <dbReference type="ARBA" id="ARBA00023136"/>
    </source>
</evidence>
<protein>
    <recommendedName>
        <fullName evidence="7">PQ-loop repeat-containing protein</fullName>
    </recommendedName>
</protein>
<comment type="subcellular location">
    <subcellularLocation>
        <location evidence="1">Membrane</location>
        <topology evidence="1">Multi-pass membrane protein</topology>
    </subcellularLocation>
</comment>
<reference evidence="6" key="1">
    <citation type="journal article" date="2020" name="Nature">
        <title>Giant virus diversity and host interactions through global metagenomics.</title>
        <authorList>
            <person name="Schulz F."/>
            <person name="Roux S."/>
            <person name="Paez-Espino D."/>
            <person name="Jungbluth S."/>
            <person name="Walsh D.A."/>
            <person name="Denef V.J."/>
            <person name="McMahon K.D."/>
            <person name="Konstantinidis K.T."/>
            <person name="Eloe-Fadrosh E.A."/>
            <person name="Kyrpides N.C."/>
            <person name="Woyke T."/>
        </authorList>
    </citation>
    <scope>NUCLEOTIDE SEQUENCE</scope>
    <source>
        <strain evidence="6">GVMAG-M-3300023184-101</strain>
    </source>
</reference>
<feature type="transmembrane region" description="Helical" evidence="5">
    <location>
        <begin position="42"/>
        <end position="63"/>
    </location>
</feature>
<proteinExistence type="predicted"/>
<feature type="transmembrane region" description="Helical" evidence="5">
    <location>
        <begin position="69"/>
        <end position="89"/>
    </location>
</feature>
<evidence type="ECO:0008006" key="7">
    <source>
        <dbReference type="Google" id="ProtNLM"/>
    </source>
</evidence>
<dbReference type="GO" id="GO:0016020">
    <property type="term" value="C:membrane"/>
    <property type="evidence" value="ECO:0007669"/>
    <property type="project" value="UniProtKB-SubCell"/>
</dbReference>
<accession>A0A6C0HGD0</accession>
<evidence type="ECO:0000256" key="5">
    <source>
        <dbReference type="SAM" id="Phobius"/>
    </source>
</evidence>
<dbReference type="EMBL" id="MN739951">
    <property type="protein sequence ID" value="QHT79662.1"/>
    <property type="molecule type" value="Genomic_DNA"/>
</dbReference>
<organism evidence="6">
    <name type="scientific">viral metagenome</name>
    <dbReference type="NCBI Taxonomy" id="1070528"/>
    <lineage>
        <taxon>unclassified sequences</taxon>
        <taxon>metagenomes</taxon>
        <taxon>organismal metagenomes</taxon>
    </lineage>
</organism>
<dbReference type="Pfam" id="PF04193">
    <property type="entry name" value="PQ-loop"/>
    <property type="match status" value="1"/>
</dbReference>
<evidence type="ECO:0000256" key="2">
    <source>
        <dbReference type="ARBA" id="ARBA00022692"/>
    </source>
</evidence>
<evidence type="ECO:0000256" key="1">
    <source>
        <dbReference type="ARBA" id="ARBA00004141"/>
    </source>
</evidence>
<evidence type="ECO:0000256" key="3">
    <source>
        <dbReference type="ARBA" id="ARBA00022989"/>
    </source>
</evidence>
<feature type="transmembrane region" description="Helical" evidence="5">
    <location>
        <begin position="12"/>
        <end position="30"/>
    </location>
</feature>
<dbReference type="AlphaFoldDB" id="A0A6C0HGD0"/>
<keyword evidence="3 5" id="KW-1133">Transmembrane helix</keyword>
<dbReference type="Gene3D" id="1.20.1280.290">
    <property type="match status" value="1"/>
</dbReference>
<keyword evidence="2 5" id="KW-0812">Transmembrane</keyword>